<dbReference type="CDD" id="cd18186">
    <property type="entry name" value="BTB_POZ_ZBTB_KLHL-like"/>
    <property type="match status" value="1"/>
</dbReference>
<dbReference type="AlphaFoldDB" id="A0A397VTA9"/>
<feature type="transmembrane region" description="Helical" evidence="1">
    <location>
        <begin position="619"/>
        <end position="639"/>
    </location>
</feature>
<dbReference type="Pfam" id="PF07534">
    <property type="entry name" value="TLD"/>
    <property type="match status" value="1"/>
</dbReference>
<accession>A0A397VTA9</accession>
<dbReference type="PROSITE" id="PS51886">
    <property type="entry name" value="TLDC"/>
    <property type="match status" value="1"/>
</dbReference>
<protein>
    <recommendedName>
        <fullName evidence="6">BTB domain-containing protein</fullName>
    </recommendedName>
</protein>
<dbReference type="Pfam" id="PF07707">
    <property type="entry name" value="BACK"/>
    <property type="match status" value="1"/>
</dbReference>
<dbReference type="InterPro" id="IPR000210">
    <property type="entry name" value="BTB/POZ_dom"/>
</dbReference>
<evidence type="ECO:0000313" key="4">
    <source>
        <dbReference type="EMBL" id="RIB22276.1"/>
    </source>
</evidence>
<dbReference type="OrthoDB" id="298084at2759"/>
<dbReference type="GO" id="GO:0005737">
    <property type="term" value="C:cytoplasm"/>
    <property type="evidence" value="ECO:0007669"/>
    <property type="project" value="TreeGrafter"/>
</dbReference>
<dbReference type="EMBL" id="QKWP01000317">
    <property type="protein sequence ID" value="RIB22276.1"/>
    <property type="molecule type" value="Genomic_DNA"/>
</dbReference>
<evidence type="ECO:0000313" key="5">
    <source>
        <dbReference type="Proteomes" id="UP000266673"/>
    </source>
</evidence>
<dbReference type="InterPro" id="IPR011705">
    <property type="entry name" value="BACK"/>
</dbReference>
<name>A0A397VTA9_9GLOM</name>
<sequence length="651" mass="75619">MNNEPIQNLVKDISNLLESSEDFDVKINVGEEQNIKEFKAHSIILSARSAYFKTALSSRWARRENGIIIFDKPNISPTVFDVLLNYIYTGTLPSKNEVSLLDIFIAADELELFEISQQVEKCLLETETAWKFPNDFLTICKHDTFTNLYEVGLELVCRNPKVIFESENFLKTEEDVLLRLLKSDSLRLEEIEIWEYLIKWGIENTESILDDNLAEWTQTDFVELEKVLHNCIHHIRFFQLSFDELRLVTTQYKDILPNNLLDEIYEYLADPKPKHNDLSKRETAHPFDSKIINAKDAALIASWIDKKEGIPYRFKDIPFKFELIYRASLENFSINKFHMNCDDKGPTIVVIKVRNSEDIIGGYNPLEWYKLYLEKNNSDRFGDYNNYKFKTTDKSFIFSLLSSTTGAIPKLSRVSSKKEAITWCMAKGPCFGYRDLWIEYDTSQRSAVGISNQHSYEIGIIDKNTFEIEEYEIFQILYKKFSFIVMLNRIFKFIIKLIMRIFAFIVFIVIMIRNILGFIVSASKTLYRFFAIASIEIIKNHGLVILLWYIILSTLATLIFAFVSVSILVKISIVSSSATAFIILFVYNFKEGILLPGIIFFLLMLSFYSFVIFEFINDSVLAQILAVSSLVAAMCDLLYTNIRIRRIRTTV</sequence>
<reference evidence="4 5" key="1">
    <citation type="submission" date="2018-06" db="EMBL/GenBank/DDBJ databases">
        <title>Comparative genomics reveals the genomic features of Rhizophagus irregularis, R. cerebriforme, R. diaphanum and Gigaspora rosea, and their symbiotic lifestyle signature.</title>
        <authorList>
            <person name="Morin E."/>
            <person name="San Clemente H."/>
            <person name="Chen E.C.H."/>
            <person name="De La Providencia I."/>
            <person name="Hainaut M."/>
            <person name="Kuo A."/>
            <person name="Kohler A."/>
            <person name="Murat C."/>
            <person name="Tang N."/>
            <person name="Roy S."/>
            <person name="Loubradou J."/>
            <person name="Henrissat B."/>
            <person name="Grigoriev I.V."/>
            <person name="Corradi N."/>
            <person name="Roux C."/>
            <person name="Martin F.M."/>
        </authorList>
    </citation>
    <scope>NUCLEOTIDE SEQUENCE [LARGE SCALE GENOMIC DNA]</scope>
    <source>
        <strain evidence="4 5">DAOM 194757</strain>
    </source>
</reference>
<evidence type="ECO:0000259" key="3">
    <source>
        <dbReference type="PROSITE" id="PS51886"/>
    </source>
</evidence>
<dbReference type="InterPro" id="IPR006571">
    <property type="entry name" value="TLDc_dom"/>
</dbReference>
<proteinExistence type="predicted"/>
<keyword evidence="5" id="KW-1185">Reference proteome</keyword>
<keyword evidence="1" id="KW-0472">Membrane</keyword>
<dbReference type="SUPFAM" id="SSF54695">
    <property type="entry name" value="POZ domain"/>
    <property type="match status" value="1"/>
</dbReference>
<dbReference type="InterPro" id="IPR052407">
    <property type="entry name" value="BTB_POZ_domain_cont_9"/>
</dbReference>
<dbReference type="Gene3D" id="3.30.710.10">
    <property type="entry name" value="Potassium Channel Kv1.1, Chain A"/>
    <property type="match status" value="1"/>
</dbReference>
<comment type="caution">
    <text evidence="4">The sequence shown here is derived from an EMBL/GenBank/DDBJ whole genome shotgun (WGS) entry which is preliminary data.</text>
</comment>
<feature type="transmembrane region" description="Helical" evidence="1">
    <location>
        <begin position="567"/>
        <end position="586"/>
    </location>
</feature>
<keyword evidence="1" id="KW-0812">Transmembrane</keyword>
<feature type="transmembrane region" description="Helical" evidence="1">
    <location>
        <begin position="497"/>
        <end position="522"/>
    </location>
</feature>
<dbReference type="PROSITE" id="PS50097">
    <property type="entry name" value="BTB"/>
    <property type="match status" value="1"/>
</dbReference>
<dbReference type="Pfam" id="PF00651">
    <property type="entry name" value="BTB"/>
    <property type="match status" value="1"/>
</dbReference>
<feature type="domain" description="TLDc" evidence="3">
    <location>
        <begin position="290"/>
        <end position="477"/>
    </location>
</feature>
<dbReference type="SMART" id="SM00225">
    <property type="entry name" value="BTB"/>
    <property type="match status" value="1"/>
</dbReference>
<keyword evidence="1" id="KW-1133">Transmembrane helix</keyword>
<feature type="domain" description="BTB" evidence="2">
    <location>
        <begin position="23"/>
        <end position="96"/>
    </location>
</feature>
<evidence type="ECO:0008006" key="6">
    <source>
        <dbReference type="Google" id="ProtNLM"/>
    </source>
</evidence>
<gene>
    <name evidence="4" type="ORF">C2G38_1014143</name>
</gene>
<feature type="transmembrane region" description="Helical" evidence="1">
    <location>
        <begin position="593"/>
        <end position="613"/>
    </location>
</feature>
<evidence type="ECO:0000256" key="1">
    <source>
        <dbReference type="SAM" id="Phobius"/>
    </source>
</evidence>
<dbReference type="Proteomes" id="UP000266673">
    <property type="component" value="Unassembled WGS sequence"/>
</dbReference>
<evidence type="ECO:0000259" key="2">
    <source>
        <dbReference type="PROSITE" id="PS50097"/>
    </source>
</evidence>
<dbReference type="Gene3D" id="1.25.40.420">
    <property type="match status" value="1"/>
</dbReference>
<dbReference type="InterPro" id="IPR011333">
    <property type="entry name" value="SKP1/BTB/POZ_sf"/>
</dbReference>
<feature type="transmembrane region" description="Helical" evidence="1">
    <location>
        <begin position="543"/>
        <end position="561"/>
    </location>
</feature>
<organism evidence="4 5">
    <name type="scientific">Gigaspora rosea</name>
    <dbReference type="NCBI Taxonomy" id="44941"/>
    <lineage>
        <taxon>Eukaryota</taxon>
        <taxon>Fungi</taxon>
        <taxon>Fungi incertae sedis</taxon>
        <taxon>Mucoromycota</taxon>
        <taxon>Glomeromycotina</taxon>
        <taxon>Glomeromycetes</taxon>
        <taxon>Diversisporales</taxon>
        <taxon>Gigasporaceae</taxon>
        <taxon>Gigaspora</taxon>
    </lineage>
</organism>
<dbReference type="PANTHER" id="PTHR46306">
    <property type="entry name" value="BTB/POZ DOMAIN-CONTAINING PROTEIN 9"/>
    <property type="match status" value="1"/>
</dbReference>
<dbReference type="PANTHER" id="PTHR46306:SF1">
    <property type="entry name" value="BTB_POZ DOMAIN-CONTAINING PROTEIN 9"/>
    <property type="match status" value="1"/>
</dbReference>